<evidence type="ECO:0000256" key="6">
    <source>
        <dbReference type="ARBA" id="ARBA00023136"/>
    </source>
</evidence>
<evidence type="ECO:0000256" key="7">
    <source>
        <dbReference type="SAM" id="Phobius"/>
    </source>
</evidence>
<feature type="transmembrane region" description="Helical" evidence="7">
    <location>
        <begin position="167"/>
        <end position="186"/>
    </location>
</feature>
<evidence type="ECO:0000256" key="2">
    <source>
        <dbReference type="ARBA" id="ARBA00022448"/>
    </source>
</evidence>
<accession>A0A8J3ANH1</accession>
<evidence type="ECO:0000256" key="5">
    <source>
        <dbReference type="ARBA" id="ARBA00022989"/>
    </source>
</evidence>
<feature type="transmembrane region" description="Helical" evidence="7">
    <location>
        <begin position="140"/>
        <end position="161"/>
    </location>
</feature>
<dbReference type="RefSeq" id="WP_087998446.1">
    <property type="nucleotide sequence ID" value="NZ_BMHB01000001.1"/>
</dbReference>
<feature type="transmembrane region" description="Helical" evidence="7">
    <location>
        <begin position="316"/>
        <end position="332"/>
    </location>
</feature>
<dbReference type="EMBL" id="BMHB01000001">
    <property type="protein sequence ID" value="GGI14012.1"/>
    <property type="molecule type" value="Genomic_DNA"/>
</dbReference>
<keyword evidence="4 7" id="KW-0812">Transmembrane</keyword>
<comment type="caution">
    <text evidence="9">The sequence shown here is derived from an EMBL/GenBank/DDBJ whole genome shotgun (WGS) entry which is preliminary data.</text>
</comment>
<evidence type="ECO:0000259" key="8">
    <source>
        <dbReference type="PROSITE" id="PS50850"/>
    </source>
</evidence>
<keyword evidence="3" id="KW-1003">Cell membrane</keyword>
<sequence>MELLKFHKNIKIRLLESFLSSAIGSMIFPFMAIYLSKHFGVKLAGLLLLVNVFIGIAMNFFGGYFSDQFGRKKTMVFAETLRLFAFIAMMFCNSPWFFSPIITFFMMTVNSICWGLAGPANQAMLIDVSKPEERKLMYSIMYWSNNLSIAIGGIMGGFLFKTYLFELFLALSIASFITWFLITFFVDESMKTQQSEMKTIRLHVNKMFSNYRDVFQDKLFILYVMAGLLVLSMEFQLTNYISIRITNEFETQQLMDWHFGGIEMIGFLRTENTILVVIMALFATKIVKKMNDQQTLIWSCVVFVFGYAIISYSNSIWLLFAAMFVATVAEVLRVPVQQNYMAHLPLEETRSSYMAVAGLTFNLAMLICSITVAISAFLSSFATSVFLTSLGVIGIIIFVRIIPALERRVNGETIYVPSKSVENNG</sequence>
<protein>
    <submittedName>
        <fullName evidence="9">MFS transporter</fullName>
    </submittedName>
</protein>
<dbReference type="Proteomes" id="UP000626244">
    <property type="component" value="Unassembled WGS sequence"/>
</dbReference>
<dbReference type="PROSITE" id="PS50850">
    <property type="entry name" value="MFS"/>
    <property type="match status" value="1"/>
</dbReference>
<evidence type="ECO:0000313" key="10">
    <source>
        <dbReference type="Proteomes" id="UP000626244"/>
    </source>
</evidence>
<comment type="subcellular location">
    <subcellularLocation>
        <location evidence="1">Cell membrane</location>
        <topology evidence="1">Multi-pass membrane protein</topology>
    </subcellularLocation>
</comment>
<evidence type="ECO:0000256" key="3">
    <source>
        <dbReference type="ARBA" id="ARBA00022475"/>
    </source>
</evidence>
<feature type="transmembrane region" description="Helical" evidence="7">
    <location>
        <begin position="41"/>
        <end position="62"/>
    </location>
</feature>
<dbReference type="GO" id="GO:0022857">
    <property type="term" value="F:transmembrane transporter activity"/>
    <property type="evidence" value="ECO:0007669"/>
    <property type="project" value="InterPro"/>
</dbReference>
<dbReference type="AlphaFoldDB" id="A0A8J3ANH1"/>
<keyword evidence="6 7" id="KW-0472">Membrane</keyword>
<proteinExistence type="predicted"/>
<keyword evidence="5 7" id="KW-1133">Transmembrane helix</keyword>
<feature type="transmembrane region" description="Helical" evidence="7">
    <location>
        <begin position="384"/>
        <end position="402"/>
    </location>
</feature>
<dbReference type="InterPro" id="IPR005829">
    <property type="entry name" value="Sugar_transporter_CS"/>
</dbReference>
<dbReference type="PANTHER" id="PTHR23517">
    <property type="entry name" value="RESISTANCE PROTEIN MDTM, PUTATIVE-RELATED-RELATED"/>
    <property type="match status" value="1"/>
</dbReference>
<feature type="transmembrane region" description="Helical" evidence="7">
    <location>
        <begin position="97"/>
        <end position="119"/>
    </location>
</feature>
<organism evidence="9 10">
    <name type="scientific">Gottfriedia solisilvae</name>
    <dbReference type="NCBI Taxonomy" id="1516104"/>
    <lineage>
        <taxon>Bacteria</taxon>
        <taxon>Bacillati</taxon>
        <taxon>Bacillota</taxon>
        <taxon>Bacilli</taxon>
        <taxon>Bacillales</taxon>
        <taxon>Bacillaceae</taxon>
        <taxon>Gottfriedia</taxon>
    </lineage>
</organism>
<dbReference type="Gene3D" id="1.20.1250.20">
    <property type="entry name" value="MFS general substrate transporter like domains"/>
    <property type="match status" value="1"/>
</dbReference>
<feature type="transmembrane region" description="Helical" evidence="7">
    <location>
        <begin position="295"/>
        <end position="310"/>
    </location>
</feature>
<evidence type="ECO:0000256" key="4">
    <source>
        <dbReference type="ARBA" id="ARBA00022692"/>
    </source>
</evidence>
<dbReference type="PANTHER" id="PTHR23517:SF3">
    <property type="entry name" value="INTEGRAL MEMBRANE TRANSPORT PROTEIN"/>
    <property type="match status" value="1"/>
</dbReference>
<dbReference type="Pfam" id="PF07690">
    <property type="entry name" value="MFS_1"/>
    <property type="match status" value="2"/>
</dbReference>
<name>A0A8J3ANH1_9BACI</name>
<keyword evidence="10" id="KW-1185">Reference proteome</keyword>
<dbReference type="InterPro" id="IPR011701">
    <property type="entry name" value="MFS"/>
</dbReference>
<feature type="transmembrane region" description="Helical" evidence="7">
    <location>
        <begin position="353"/>
        <end position="378"/>
    </location>
</feature>
<dbReference type="CDD" id="cd17329">
    <property type="entry name" value="MFS_MdtH_MDR_like"/>
    <property type="match status" value="1"/>
</dbReference>
<dbReference type="InterPro" id="IPR036259">
    <property type="entry name" value="MFS_trans_sf"/>
</dbReference>
<evidence type="ECO:0000313" key="9">
    <source>
        <dbReference type="EMBL" id="GGI14012.1"/>
    </source>
</evidence>
<feature type="transmembrane region" description="Helical" evidence="7">
    <location>
        <begin position="12"/>
        <end position="35"/>
    </location>
</feature>
<reference evidence="10" key="1">
    <citation type="journal article" date="2019" name="Int. J. Syst. Evol. Microbiol.">
        <title>The Global Catalogue of Microorganisms (GCM) 10K type strain sequencing project: providing services to taxonomists for standard genome sequencing and annotation.</title>
        <authorList>
            <consortium name="The Broad Institute Genomics Platform"/>
            <consortium name="The Broad Institute Genome Sequencing Center for Infectious Disease"/>
            <person name="Wu L."/>
            <person name="Ma J."/>
        </authorList>
    </citation>
    <scope>NUCLEOTIDE SEQUENCE [LARGE SCALE GENOMIC DNA]</scope>
    <source>
        <strain evidence="10">CGMCC 1.14993</strain>
    </source>
</reference>
<dbReference type="PROSITE" id="PS00216">
    <property type="entry name" value="SUGAR_TRANSPORT_1"/>
    <property type="match status" value="1"/>
</dbReference>
<dbReference type="OrthoDB" id="9793283at2"/>
<dbReference type="InterPro" id="IPR020846">
    <property type="entry name" value="MFS_dom"/>
</dbReference>
<evidence type="ECO:0000256" key="1">
    <source>
        <dbReference type="ARBA" id="ARBA00004651"/>
    </source>
</evidence>
<gene>
    <name evidence="9" type="ORF">GCM10007380_20810</name>
</gene>
<dbReference type="GO" id="GO:0005886">
    <property type="term" value="C:plasma membrane"/>
    <property type="evidence" value="ECO:0007669"/>
    <property type="project" value="UniProtKB-SubCell"/>
</dbReference>
<dbReference type="SUPFAM" id="SSF103473">
    <property type="entry name" value="MFS general substrate transporter"/>
    <property type="match status" value="1"/>
</dbReference>
<feature type="transmembrane region" description="Helical" evidence="7">
    <location>
        <begin position="219"/>
        <end position="237"/>
    </location>
</feature>
<keyword evidence="2" id="KW-0813">Transport</keyword>
<feature type="domain" description="Major facilitator superfamily (MFS) profile" evidence="8">
    <location>
        <begin position="1"/>
        <end position="406"/>
    </location>
</feature>
<dbReference type="InterPro" id="IPR050171">
    <property type="entry name" value="MFS_Transporters"/>
</dbReference>